<dbReference type="CDD" id="cd06261">
    <property type="entry name" value="TM_PBP2"/>
    <property type="match status" value="1"/>
</dbReference>
<dbReference type="PROSITE" id="PS50928">
    <property type="entry name" value="ABC_TM1"/>
    <property type="match status" value="1"/>
</dbReference>
<evidence type="ECO:0000256" key="8">
    <source>
        <dbReference type="SAM" id="MobiDB-lite"/>
    </source>
</evidence>
<dbReference type="Gene3D" id="1.10.3720.10">
    <property type="entry name" value="MetI-like"/>
    <property type="match status" value="1"/>
</dbReference>
<name>A0A8J3UF57_9ACTN</name>
<evidence type="ECO:0000256" key="7">
    <source>
        <dbReference type="RuleBase" id="RU363032"/>
    </source>
</evidence>
<keyword evidence="2 7" id="KW-0813">Transport</keyword>
<gene>
    <name evidence="10" type="primary">ssuC_5</name>
    <name evidence="10" type="ORF">Pph01_62220</name>
</gene>
<proteinExistence type="inferred from homology"/>
<keyword evidence="6 7" id="KW-0472">Membrane</keyword>
<keyword evidence="11" id="KW-1185">Reference proteome</keyword>
<accession>A0A8J3UF57</accession>
<evidence type="ECO:0000256" key="5">
    <source>
        <dbReference type="ARBA" id="ARBA00022989"/>
    </source>
</evidence>
<dbReference type="PANTHER" id="PTHR30151">
    <property type="entry name" value="ALKANE SULFONATE ABC TRANSPORTER-RELATED, MEMBRANE SUBUNIT"/>
    <property type="match status" value="1"/>
</dbReference>
<evidence type="ECO:0000256" key="6">
    <source>
        <dbReference type="ARBA" id="ARBA00023136"/>
    </source>
</evidence>
<dbReference type="AlphaFoldDB" id="A0A8J3UF57"/>
<sequence>MTLTERTSGGGPPAAPASGDGRPGRRRGATAWLGLAGLGTLLAVMEIVPRVGLVSPKYFPPTSRVAQALAGEVTDQAFWVALGDTLKGWALGLLIATVAGVVLGVLIAAVPVLREYTASTIEFLRPIPSVALIPLAVLLFGTDIRSTLLLVVYASFWQVLVQVLYGVQDVDPVADETARSYGLSALARVRYVLWPTALPYVMTGVRLAAAVALVLAITAELVIGAPGLGARIAVAQTSNAVPDMYALVTVTGLLGVLVNLGARAVERRTLAWHQSVRGEVAV</sequence>
<dbReference type="InterPro" id="IPR000515">
    <property type="entry name" value="MetI-like"/>
</dbReference>
<feature type="transmembrane region" description="Helical" evidence="7">
    <location>
        <begin position="244"/>
        <end position="262"/>
    </location>
</feature>
<reference evidence="10 11" key="1">
    <citation type="submission" date="2021-01" db="EMBL/GenBank/DDBJ databases">
        <title>Whole genome shotgun sequence of Planotetraspora phitsanulokensis NBRC 104273.</title>
        <authorList>
            <person name="Komaki H."/>
            <person name="Tamura T."/>
        </authorList>
    </citation>
    <scope>NUCLEOTIDE SEQUENCE [LARGE SCALE GENOMIC DNA]</scope>
    <source>
        <strain evidence="10 11">NBRC 104273</strain>
    </source>
</reference>
<dbReference type="GO" id="GO:0005886">
    <property type="term" value="C:plasma membrane"/>
    <property type="evidence" value="ECO:0007669"/>
    <property type="project" value="UniProtKB-SubCell"/>
</dbReference>
<dbReference type="PANTHER" id="PTHR30151:SF25">
    <property type="entry name" value="TAURINE TRANSPORT SYSTEM PERMEASE PROTEIN TAUC"/>
    <property type="match status" value="1"/>
</dbReference>
<comment type="similarity">
    <text evidence="7">Belongs to the binding-protein-dependent transport system permease family.</text>
</comment>
<evidence type="ECO:0000256" key="1">
    <source>
        <dbReference type="ARBA" id="ARBA00004651"/>
    </source>
</evidence>
<dbReference type="RefSeq" id="WP_204076694.1">
    <property type="nucleotide sequence ID" value="NZ_BAABHI010000012.1"/>
</dbReference>
<evidence type="ECO:0000256" key="3">
    <source>
        <dbReference type="ARBA" id="ARBA00022475"/>
    </source>
</evidence>
<evidence type="ECO:0000256" key="4">
    <source>
        <dbReference type="ARBA" id="ARBA00022692"/>
    </source>
</evidence>
<keyword evidence="4 7" id="KW-0812">Transmembrane</keyword>
<feature type="transmembrane region" description="Helical" evidence="7">
    <location>
        <begin position="29"/>
        <end position="48"/>
    </location>
</feature>
<feature type="transmembrane region" description="Helical" evidence="7">
    <location>
        <begin position="207"/>
        <end position="232"/>
    </location>
</feature>
<feature type="domain" description="ABC transmembrane type-1" evidence="9">
    <location>
        <begin position="82"/>
        <end position="266"/>
    </location>
</feature>
<feature type="region of interest" description="Disordered" evidence="8">
    <location>
        <begin position="1"/>
        <end position="26"/>
    </location>
</feature>
<dbReference type="SUPFAM" id="SSF161098">
    <property type="entry name" value="MetI-like"/>
    <property type="match status" value="1"/>
</dbReference>
<dbReference type="GO" id="GO:0055085">
    <property type="term" value="P:transmembrane transport"/>
    <property type="evidence" value="ECO:0007669"/>
    <property type="project" value="InterPro"/>
</dbReference>
<organism evidence="10 11">
    <name type="scientific">Planotetraspora phitsanulokensis</name>
    <dbReference type="NCBI Taxonomy" id="575192"/>
    <lineage>
        <taxon>Bacteria</taxon>
        <taxon>Bacillati</taxon>
        <taxon>Actinomycetota</taxon>
        <taxon>Actinomycetes</taxon>
        <taxon>Streptosporangiales</taxon>
        <taxon>Streptosporangiaceae</taxon>
        <taxon>Planotetraspora</taxon>
    </lineage>
</organism>
<comment type="caution">
    <text evidence="10">The sequence shown here is derived from an EMBL/GenBank/DDBJ whole genome shotgun (WGS) entry which is preliminary data.</text>
</comment>
<keyword evidence="3" id="KW-1003">Cell membrane</keyword>
<keyword evidence="5 7" id="KW-1133">Transmembrane helix</keyword>
<dbReference type="Pfam" id="PF00528">
    <property type="entry name" value="BPD_transp_1"/>
    <property type="match status" value="1"/>
</dbReference>
<evidence type="ECO:0000313" key="11">
    <source>
        <dbReference type="Proteomes" id="UP000622547"/>
    </source>
</evidence>
<protein>
    <submittedName>
        <fullName evidence="10">Nitrate ABC transporter permease</fullName>
    </submittedName>
</protein>
<evidence type="ECO:0000313" key="10">
    <source>
        <dbReference type="EMBL" id="GII41219.1"/>
    </source>
</evidence>
<evidence type="ECO:0000259" key="9">
    <source>
        <dbReference type="PROSITE" id="PS50928"/>
    </source>
</evidence>
<comment type="subcellular location">
    <subcellularLocation>
        <location evidence="1 7">Cell membrane</location>
        <topology evidence="1 7">Multi-pass membrane protein</topology>
    </subcellularLocation>
</comment>
<evidence type="ECO:0000256" key="2">
    <source>
        <dbReference type="ARBA" id="ARBA00022448"/>
    </source>
</evidence>
<dbReference type="InterPro" id="IPR035906">
    <property type="entry name" value="MetI-like_sf"/>
</dbReference>
<dbReference type="Proteomes" id="UP000622547">
    <property type="component" value="Unassembled WGS sequence"/>
</dbReference>
<dbReference type="GO" id="GO:0010438">
    <property type="term" value="P:cellular response to sulfur starvation"/>
    <property type="evidence" value="ECO:0007669"/>
    <property type="project" value="TreeGrafter"/>
</dbReference>
<feature type="transmembrane region" description="Helical" evidence="7">
    <location>
        <begin position="89"/>
        <end position="111"/>
    </location>
</feature>
<dbReference type="EMBL" id="BOOP01000031">
    <property type="protein sequence ID" value="GII41219.1"/>
    <property type="molecule type" value="Genomic_DNA"/>
</dbReference>